<comment type="caution">
    <text evidence="1">The sequence shown here is derived from an EMBL/GenBank/DDBJ whole genome shotgun (WGS) entry which is preliminary data.</text>
</comment>
<evidence type="ECO:0000313" key="2">
    <source>
        <dbReference type="Proteomes" id="UP000805193"/>
    </source>
</evidence>
<dbReference type="Proteomes" id="UP000805193">
    <property type="component" value="Unassembled WGS sequence"/>
</dbReference>
<gene>
    <name evidence="1" type="ORF">HPB47_018271</name>
</gene>
<keyword evidence="2" id="KW-1185">Reference proteome</keyword>
<dbReference type="EMBL" id="JABSTQ010007335">
    <property type="protein sequence ID" value="KAG0435875.1"/>
    <property type="molecule type" value="Genomic_DNA"/>
</dbReference>
<name>A0AC60QNE4_IXOPE</name>
<organism evidence="1 2">
    <name type="scientific">Ixodes persulcatus</name>
    <name type="common">Taiga tick</name>
    <dbReference type="NCBI Taxonomy" id="34615"/>
    <lineage>
        <taxon>Eukaryota</taxon>
        <taxon>Metazoa</taxon>
        <taxon>Ecdysozoa</taxon>
        <taxon>Arthropoda</taxon>
        <taxon>Chelicerata</taxon>
        <taxon>Arachnida</taxon>
        <taxon>Acari</taxon>
        <taxon>Parasitiformes</taxon>
        <taxon>Ixodida</taxon>
        <taxon>Ixodoidea</taxon>
        <taxon>Ixodidae</taxon>
        <taxon>Ixodinae</taxon>
        <taxon>Ixodes</taxon>
    </lineage>
</organism>
<accession>A0AC60QNE4</accession>
<proteinExistence type="predicted"/>
<sequence>MREDDVRKTALLCHQGTFEFTRMAFGVAGGPASFQTLMGRVLNRVNHQFSIAFMDDVVVFRDVEQPYRTCPRSTELIRSAVLTMNRDKVQ</sequence>
<protein>
    <submittedName>
        <fullName evidence="1">Uncharacterized protein</fullName>
    </submittedName>
</protein>
<reference evidence="1 2" key="1">
    <citation type="journal article" date="2020" name="Cell">
        <title>Large-Scale Comparative Analyses of Tick Genomes Elucidate Their Genetic Diversity and Vector Capacities.</title>
        <authorList>
            <consortium name="Tick Genome and Microbiome Consortium (TIGMIC)"/>
            <person name="Jia N."/>
            <person name="Wang J."/>
            <person name="Shi W."/>
            <person name="Du L."/>
            <person name="Sun Y."/>
            <person name="Zhan W."/>
            <person name="Jiang J.F."/>
            <person name="Wang Q."/>
            <person name="Zhang B."/>
            <person name="Ji P."/>
            <person name="Bell-Sakyi L."/>
            <person name="Cui X.M."/>
            <person name="Yuan T.T."/>
            <person name="Jiang B.G."/>
            <person name="Yang W.F."/>
            <person name="Lam T.T."/>
            <person name="Chang Q.C."/>
            <person name="Ding S.J."/>
            <person name="Wang X.J."/>
            <person name="Zhu J.G."/>
            <person name="Ruan X.D."/>
            <person name="Zhao L."/>
            <person name="Wei J.T."/>
            <person name="Ye R.Z."/>
            <person name="Que T.C."/>
            <person name="Du C.H."/>
            <person name="Zhou Y.H."/>
            <person name="Cheng J.X."/>
            <person name="Dai P.F."/>
            <person name="Guo W.B."/>
            <person name="Han X.H."/>
            <person name="Huang E.J."/>
            <person name="Li L.F."/>
            <person name="Wei W."/>
            <person name="Gao Y.C."/>
            <person name="Liu J.Z."/>
            <person name="Shao H.Z."/>
            <person name="Wang X."/>
            <person name="Wang C.C."/>
            <person name="Yang T.C."/>
            <person name="Huo Q.B."/>
            <person name="Li W."/>
            <person name="Chen H.Y."/>
            <person name="Chen S.E."/>
            <person name="Zhou L.G."/>
            <person name="Ni X.B."/>
            <person name="Tian J.H."/>
            <person name="Sheng Y."/>
            <person name="Liu T."/>
            <person name="Pan Y.S."/>
            <person name="Xia L.Y."/>
            <person name="Li J."/>
            <person name="Zhao F."/>
            <person name="Cao W.C."/>
        </authorList>
    </citation>
    <scope>NUCLEOTIDE SEQUENCE [LARGE SCALE GENOMIC DNA]</scope>
    <source>
        <strain evidence="1">Iper-2018</strain>
    </source>
</reference>
<evidence type="ECO:0000313" key="1">
    <source>
        <dbReference type="EMBL" id="KAG0435875.1"/>
    </source>
</evidence>
<feature type="non-terminal residue" evidence="1">
    <location>
        <position position="90"/>
    </location>
</feature>